<dbReference type="EMBL" id="QBML01000009">
    <property type="protein sequence ID" value="PZO41895.1"/>
    <property type="molecule type" value="Genomic_DNA"/>
</dbReference>
<dbReference type="Proteomes" id="UP000249467">
    <property type="component" value="Unassembled WGS sequence"/>
</dbReference>
<reference evidence="1 2" key="1">
    <citation type="submission" date="2018-04" db="EMBL/GenBank/DDBJ databases">
        <authorList>
            <person name="Go L.Y."/>
            <person name="Mitchell J.A."/>
        </authorList>
    </citation>
    <scope>NUCLEOTIDE SEQUENCE [LARGE SCALE GENOMIC DNA]</scope>
    <source>
        <strain evidence="1">ULC066bin1</strain>
    </source>
</reference>
<comment type="caution">
    <text evidence="1">The sequence shown here is derived from an EMBL/GenBank/DDBJ whole genome shotgun (WGS) entry which is preliminary data.</text>
</comment>
<evidence type="ECO:0008006" key="3">
    <source>
        <dbReference type="Google" id="ProtNLM"/>
    </source>
</evidence>
<dbReference type="AlphaFoldDB" id="A0A2W4Y4H3"/>
<protein>
    <recommendedName>
        <fullName evidence="3">NurA domain-containing protein</fullName>
    </recommendedName>
</protein>
<organism evidence="1 2">
    <name type="scientific">Pseudanabaena frigida</name>
    <dbReference type="NCBI Taxonomy" id="945775"/>
    <lineage>
        <taxon>Bacteria</taxon>
        <taxon>Bacillati</taxon>
        <taxon>Cyanobacteriota</taxon>
        <taxon>Cyanophyceae</taxon>
        <taxon>Pseudanabaenales</taxon>
        <taxon>Pseudanabaenaceae</taxon>
        <taxon>Pseudanabaena</taxon>
    </lineage>
</organism>
<reference evidence="1 2" key="2">
    <citation type="submission" date="2018-06" db="EMBL/GenBank/DDBJ databases">
        <title>Metagenomic assembly of (sub)arctic Cyanobacteria and their associated microbiome from non-axenic cultures.</title>
        <authorList>
            <person name="Baurain D."/>
        </authorList>
    </citation>
    <scope>NUCLEOTIDE SEQUENCE [LARGE SCALE GENOMIC DNA]</scope>
    <source>
        <strain evidence="1">ULC066bin1</strain>
    </source>
</reference>
<proteinExistence type="predicted"/>
<dbReference type="SUPFAM" id="SSF53098">
    <property type="entry name" value="Ribonuclease H-like"/>
    <property type="match status" value="1"/>
</dbReference>
<evidence type="ECO:0000313" key="1">
    <source>
        <dbReference type="EMBL" id="PZO41895.1"/>
    </source>
</evidence>
<accession>A0A2W4Y4H3</accession>
<dbReference type="InterPro" id="IPR012337">
    <property type="entry name" value="RNaseH-like_sf"/>
</dbReference>
<sequence>MVTNLVKPLAENFWSEYNIRLEPWSIGYDAPVSINPEEIPTSDKVNTEVEFSNGEWQPIRAAIAPELPNQILFIDGRLRLDARFLGRNDDEIIYGAFATIAVGAVLVDRTISRAKCIATEVKRIIALGGNLTAPPTVIPCPVSGRGDLKYDYCLTNSNNEPDTPSQIVQSAMLDEELRIANELSLNKELIQENTLIVRDGPLLYRVYQTPYDTIGYVKTMGKAYLKGDHAQILRSLKVGERTPIFRISNTHGSNLSWYLRSGSSDLNYKRLGYHDLHGIIRIDLDGGIDRDRAKAIADQSTYLIPQYASHPTRDPRAPQNLTPVGALEKELGRRMGSRELISRRLREFLAESANSKPFS</sequence>
<evidence type="ECO:0000313" key="2">
    <source>
        <dbReference type="Proteomes" id="UP000249467"/>
    </source>
</evidence>
<gene>
    <name evidence="1" type="ORF">DCF19_08485</name>
</gene>
<name>A0A2W4Y4H3_9CYAN</name>